<reference evidence="1 2" key="1">
    <citation type="submission" date="2014-04" db="EMBL/GenBank/DDBJ databases">
        <authorList>
            <consortium name="DOE Joint Genome Institute"/>
            <person name="Kuo A."/>
            <person name="Kohler A."/>
            <person name="Nagy L.G."/>
            <person name="Floudas D."/>
            <person name="Copeland A."/>
            <person name="Barry K.W."/>
            <person name="Cichocki N."/>
            <person name="Veneault-Fourrey C."/>
            <person name="LaButti K."/>
            <person name="Lindquist E.A."/>
            <person name="Lipzen A."/>
            <person name="Lundell T."/>
            <person name="Morin E."/>
            <person name="Murat C."/>
            <person name="Sun H."/>
            <person name="Tunlid A."/>
            <person name="Henrissat B."/>
            <person name="Grigoriev I.V."/>
            <person name="Hibbett D.S."/>
            <person name="Martin F."/>
            <person name="Nordberg H.P."/>
            <person name="Cantor M.N."/>
            <person name="Hua S.X."/>
        </authorList>
    </citation>
    <scope>NUCLEOTIDE SEQUENCE [LARGE SCALE GENOMIC DNA]</scope>
    <source>
        <strain evidence="1 2">LaAM-08-1</strain>
    </source>
</reference>
<sequence>MFGTACKLACGWPSLLSSHESVFWVLNSCESASGRLFLLYADHRMVLPKDVLQHADWTFITNIKTFQNVAFLCIATAIIAEDSFFLWKQNPSSSPEVFTTSMETFKSSADLPKIWNAIQNASPLKDKTLSLWRSALVQIAQDNLLCM</sequence>
<dbReference type="EMBL" id="KN838646">
    <property type="protein sequence ID" value="KIJ99489.1"/>
    <property type="molecule type" value="Genomic_DNA"/>
</dbReference>
<proteinExistence type="predicted"/>
<gene>
    <name evidence="1" type="ORF">K443DRAFT_102167</name>
</gene>
<protein>
    <submittedName>
        <fullName evidence="1">Uncharacterized protein</fullName>
    </submittedName>
</protein>
<evidence type="ECO:0000313" key="1">
    <source>
        <dbReference type="EMBL" id="KIJ99489.1"/>
    </source>
</evidence>
<keyword evidence="2" id="KW-1185">Reference proteome</keyword>
<name>A0A0C9WNZ8_9AGAR</name>
<dbReference type="AlphaFoldDB" id="A0A0C9WNZ8"/>
<dbReference type="HOGENOM" id="CLU_144542_0_0_1"/>
<evidence type="ECO:0000313" key="2">
    <source>
        <dbReference type="Proteomes" id="UP000054477"/>
    </source>
</evidence>
<dbReference type="Proteomes" id="UP000054477">
    <property type="component" value="Unassembled WGS sequence"/>
</dbReference>
<organism evidence="1 2">
    <name type="scientific">Laccaria amethystina LaAM-08-1</name>
    <dbReference type="NCBI Taxonomy" id="1095629"/>
    <lineage>
        <taxon>Eukaryota</taxon>
        <taxon>Fungi</taxon>
        <taxon>Dikarya</taxon>
        <taxon>Basidiomycota</taxon>
        <taxon>Agaricomycotina</taxon>
        <taxon>Agaricomycetes</taxon>
        <taxon>Agaricomycetidae</taxon>
        <taxon>Agaricales</taxon>
        <taxon>Agaricineae</taxon>
        <taxon>Hydnangiaceae</taxon>
        <taxon>Laccaria</taxon>
    </lineage>
</organism>
<accession>A0A0C9WNZ8</accession>
<reference evidence="2" key="2">
    <citation type="submission" date="2015-01" db="EMBL/GenBank/DDBJ databases">
        <title>Evolutionary Origins and Diversification of the Mycorrhizal Mutualists.</title>
        <authorList>
            <consortium name="DOE Joint Genome Institute"/>
            <consortium name="Mycorrhizal Genomics Consortium"/>
            <person name="Kohler A."/>
            <person name="Kuo A."/>
            <person name="Nagy L.G."/>
            <person name="Floudas D."/>
            <person name="Copeland A."/>
            <person name="Barry K.W."/>
            <person name="Cichocki N."/>
            <person name="Veneault-Fourrey C."/>
            <person name="LaButti K."/>
            <person name="Lindquist E.A."/>
            <person name="Lipzen A."/>
            <person name="Lundell T."/>
            <person name="Morin E."/>
            <person name="Murat C."/>
            <person name="Riley R."/>
            <person name="Ohm R."/>
            <person name="Sun H."/>
            <person name="Tunlid A."/>
            <person name="Henrissat B."/>
            <person name="Grigoriev I.V."/>
            <person name="Hibbett D.S."/>
            <person name="Martin F."/>
        </authorList>
    </citation>
    <scope>NUCLEOTIDE SEQUENCE [LARGE SCALE GENOMIC DNA]</scope>
    <source>
        <strain evidence="2">LaAM-08-1</strain>
    </source>
</reference>